<comment type="caution">
    <text evidence="1">The sequence shown here is derived from an EMBL/GenBank/DDBJ whole genome shotgun (WGS) entry which is preliminary data.</text>
</comment>
<name>A0A015VPM3_BACFG</name>
<dbReference type="AlphaFoldDB" id="A0A015VPM3"/>
<dbReference type="PATRIC" id="fig|1339316.3.peg.5263"/>
<organism evidence="1 2">
    <name type="scientific">Bacteroides fragilis str. 3998T(B)3</name>
    <dbReference type="NCBI Taxonomy" id="1339316"/>
    <lineage>
        <taxon>Bacteria</taxon>
        <taxon>Pseudomonadati</taxon>
        <taxon>Bacteroidota</taxon>
        <taxon>Bacteroidia</taxon>
        <taxon>Bacteroidales</taxon>
        <taxon>Bacteroidaceae</taxon>
        <taxon>Bacteroides</taxon>
    </lineage>
</organism>
<sequence length="37" mass="4148">MILDFSVKKRGMVNEKIPAYGCSFWELLLFGLSPISG</sequence>
<dbReference type="EMBL" id="JGDB01000378">
    <property type="protein sequence ID" value="EXY87793.1"/>
    <property type="molecule type" value="Genomic_DNA"/>
</dbReference>
<proteinExistence type="predicted"/>
<protein>
    <submittedName>
        <fullName evidence="1">Uncharacterized protein</fullName>
    </submittedName>
</protein>
<evidence type="ECO:0000313" key="2">
    <source>
        <dbReference type="Proteomes" id="UP000020773"/>
    </source>
</evidence>
<accession>A0A015VPM3</accession>
<reference evidence="1 2" key="1">
    <citation type="submission" date="2014-02" db="EMBL/GenBank/DDBJ databases">
        <authorList>
            <person name="Sears C."/>
            <person name="Carroll K."/>
            <person name="Sack B.R."/>
            <person name="Qadri F."/>
            <person name="Myers L.L."/>
            <person name="Chung G.-T."/>
            <person name="Escheverria P."/>
            <person name="Fraser C.M."/>
            <person name="Sadzewicz L."/>
            <person name="Shefchek K.A."/>
            <person name="Tallon L."/>
            <person name="Das S.P."/>
            <person name="Daugherty S."/>
            <person name="Mongodin E.F."/>
        </authorList>
    </citation>
    <scope>NUCLEOTIDE SEQUENCE [LARGE SCALE GENOMIC DNA]</scope>
    <source>
        <strain evidence="2">3998T(B)3</strain>
    </source>
</reference>
<gene>
    <name evidence="1" type="ORF">M125_5592</name>
</gene>
<dbReference type="Proteomes" id="UP000020773">
    <property type="component" value="Unassembled WGS sequence"/>
</dbReference>
<evidence type="ECO:0000313" key="1">
    <source>
        <dbReference type="EMBL" id="EXY87793.1"/>
    </source>
</evidence>